<dbReference type="EMBL" id="UINC01056658">
    <property type="protein sequence ID" value="SVB76942.1"/>
    <property type="molecule type" value="Genomic_DNA"/>
</dbReference>
<dbReference type="GO" id="GO:1990063">
    <property type="term" value="C:Bam protein complex"/>
    <property type="evidence" value="ECO:0007669"/>
    <property type="project" value="TreeGrafter"/>
</dbReference>
<reference evidence="5" key="1">
    <citation type="submission" date="2018-05" db="EMBL/GenBank/DDBJ databases">
        <authorList>
            <person name="Lanie J.A."/>
            <person name="Ng W.-L."/>
            <person name="Kazmierczak K.M."/>
            <person name="Andrzejewski T.M."/>
            <person name="Davidsen T.M."/>
            <person name="Wayne K.J."/>
            <person name="Tettelin H."/>
            <person name="Glass J.I."/>
            <person name="Rusch D."/>
            <person name="Podicherti R."/>
            <person name="Tsui H.-C.T."/>
            <person name="Winkler M.E."/>
        </authorList>
    </citation>
    <scope>NUCLEOTIDE SEQUENCE</scope>
</reference>
<dbReference type="PANTHER" id="PTHR37482:SF1">
    <property type="entry name" value="OUTER MEMBRANE PROTEIN ASSEMBLY FACTOR BAME"/>
    <property type="match status" value="1"/>
</dbReference>
<dbReference type="Gene3D" id="3.30.1450.10">
    <property type="match status" value="1"/>
</dbReference>
<dbReference type="InterPro" id="IPR007450">
    <property type="entry name" value="BamE_dom"/>
</dbReference>
<keyword evidence="1" id="KW-0732">Signal</keyword>
<organism evidence="5">
    <name type="scientific">marine metagenome</name>
    <dbReference type="NCBI Taxonomy" id="408172"/>
    <lineage>
        <taxon>unclassified sequences</taxon>
        <taxon>metagenomes</taxon>
        <taxon>ecological metagenomes</taxon>
    </lineage>
</organism>
<evidence type="ECO:0000256" key="3">
    <source>
        <dbReference type="ARBA" id="ARBA00023237"/>
    </source>
</evidence>
<dbReference type="PROSITE" id="PS51257">
    <property type="entry name" value="PROKAR_LIPOPROTEIN"/>
    <property type="match status" value="1"/>
</dbReference>
<gene>
    <name evidence="5" type="ORF">METZ01_LOCUS229796</name>
</gene>
<proteinExistence type="inferred from homology"/>
<dbReference type="Pfam" id="PF04355">
    <property type="entry name" value="BamE"/>
    <property type="match status" value="1"/>
</dbReference>
<dbReference type="AlphaFoldDB" id="A0A382GPX3"/>
<dbReference type="PANTHER" id="PTHR37482">
    <property type="entry name" value="OUTER MEMBRANE PROTEIN ASSEMBLY FACTOR BAME"/>
    <property type="match status" value="1"/>
</dbReference>
<sequence length="136" mass="15317">MKRLTLIVLAFTTLSGCSNSLLKSPETPKLPKFSMPSWLDFSMPSIDVYKPSIMQGSVLEIEAVEKLQLGMSKSAVMNLIGSPSIMDPFHQYQWDYIHHSTLNGEQVIHYRLRLIFDGDVLTEIDKSELAGLTDNQ</sequence>
<keyword evidence="2" id="KW-0472">Membrane</keyword>
<accession>A0A382GPX3</accession>
<dbReference type="HAMAP" id="MF_00925">
    <property type="entry name" value="OM_assembly_BamE"/>
    <property type="match status" value="1"/>
</dbReference>
<evidence type="ECO:0000259" key="4">
    <source>
        <dbReference type="Pfam" id="PF04355"/>
    </source>
</evidence>
<evidence type="ECO:0000256" key="2">
    <source>
        <dbReference type="ARBA" id="ARBA00023136"/>
    </source>
</evidence>
<evidence type="ECO:0000256" key="1">
    <source>
        <dbReference type="ARBA" id="ARBA00022729"/>
    </source>
</evidence>
<evidence type="ECO:0000313" key="5">
    <source>
        <dbReference type="EMBL" id="SVB76942.1"/>
    </source>
</evidence>
<feature type="domain" description="Outer membrane protein assembly factor BamE" evidence="4">
    <location>
        <begin position="56"/>
        <end position="123"/>
    </location>
</feature>
<keyword evidence="3" id="KW-0998">Cell outer membrane</keyword>
<dbReference type="InterPro" id="IPR037873">
    <property type="entry name" value="BamE-like"/>
</dbReference>
<name>A0A382GPX3_9ZZZZ</name>
<dbReference type="GO" id="GO:0051205">
    <property type="term" value="P:protein insertion into membrane"/>
    <property type="evidence" value="ECO:0007669"/>
    <property type="project" value="TreeGrafter"/>
</dbReference>
<dbReference type="InterPro" id="IPR026592">
    <property type="entry name" value="BamE"/>
</dbReference>
<dbReference type="GO" id="GO:0030674">
    <property type="term" value="F:protein-macromolecule adaptor activity"/>
    <property type="evidence" value="ECO:0007669"/>
    <property type="project" value="TreeGrafter"/>
</dbReference>
<dbReference type="GO" id="GO:0043165">
    <property type="term" value="P:Gram-negative-bacterium-type cell outer membrane assembly"/>
    <property type="evidence" value="ECO:0007669"/>
    <property type="project" value="TreeGrafter"/>
</dbReference>
<protein>
    <recommendedName>
        <fullName evidence="4">Outer membrane protein assembly factor BamE domain-containing protein</fullName>
    </recommendedName>
</protein>